<dbReference type="InterPro" id="IPR005133">
    <property type="entry name" value="PhaG_MnhG_YufB"/>
</dbReference>
<sequence>MTDALIIGFSTLGAVFIFLAAVGFLRMPDTYLRISVTTKAVTLGVGLILVAAAIYFDNLSVTSRVLAIILFIILTAPVGAHLIGRASYLLEMPLWKKTKKDELKGKYKRITHHLSSEEECLEPQNEEEN</sequence>
<feature type="transmembrane region" description="Helical" evidence="1">
    <location>
        <begin position="68"/>
        <end position="90"/>
    </location>
</feature>
<name>A0ABW5SFE3_9FLAO</name>
<keyword evidence="1" id="KW-0472">Membrane</keyword>
<evidence type="ECO:0000256" key="1">
    <source>
        <dbReference type="SAM" id="Phobius"/>
    </source>
</evidence>
<dbReference type="Pfam" id="PF03334">
    <property type="entry name" value="PhaG_MnhG_YufB"/>
    <property type="match status" value="1"/>
</dbReference>
<dbReference type="Proteomes" id="UP001597357">
    <property type="component" value="Unassembled WGS sequence"/>
</dbReference>
<evidence type="ECO:0000313" key="3">
    <source>
        <dbReference type="Proteomes" id="UP001597357"/>
    </source>
</evidence>
<dbReference type="NCBIfam" id="TIGR01300">
    <property type="entry name" value="CPA3_mnhG_phaG"/>
    <property type="match status" value="1"/>
</dbReference>
<comment type="caution">
    <text evidence="2">The sequence shown here is derived from an EMBL/GenBank/DDBJ whole genome shotgun (WGS) entry which is preliminary data.</text>
</comment>
<dbReference type="PANTHER" id="PTHR34703:SF1">
    <property type="entry name" value="ANTIPORTER SUBUNIT MNHG2-RELATED"/>
    <property type="match status" value="1"/>
</dbReference>
<feature type="transmembrane region" description="Helical" evidence="1">
    <location>
        <begin position="6"/>
        <end position="25"/>
    </location>
</feature>
<feature type="transmembrane region" description="Helical" evidence="1">
    <location>
        <begin position="37"/>
        <end position="56"/>
    </location>
</feature>
<dbReference type="PANTHER" id="PTHR34703">
    <property type="entry name" value="ANTIPORTER SUBUNIT MNHG2-RELATED"/>
    <property type="match status" value="1"/>
</dbReference>
<dbReference type="EMBL" id="JBHULZ010000041">
    <property type="protein sequence ID" value="MFD2698364.1"/>
    <property type="molecule type" value="Genomic_DNA"/>
</dbReference>
<proteinExistence type="predicted"/>
<evidence type="ECO:0000313" key="2">
    <source>
        <dbReference type="EMBL" id="MFD2698364.1"/>
    </source>
</evidence>
<dbReference type="RefSeq" id="WP_379047806.1">
    <property type="nucleotide sequence ID" value="NZ_JBHULZ010000041.1"/>
</dbReference>
<keyword evidence="3" id="KW-1185">Reference proteome</keyword>
<reference evidence="3" key="1">
    <citation type="journal article" date="2019" name="Int. J. Syst. Evol. Microbiol.">
        <title>The Global Catalogue of Microorganisms (GCM) 10K type strain sequencing project: providing services to taxonomists for standard genome sequencing and annotation.</title>
        <authorList>
            <consortium name="The Broad Institute Genomics Platform"/>
            <consortium name="The Broad Institute Genome Sequencing Center for Infectious Disease"/>
            <person name="Wu L."/>
            <person name="Ma J."/>
        </authorList>
    </citation>
    <scope>NUCLEOTIDE SEQUENCE [LARGE SCALE GENOMIC DNA]</scope>
    <source>
        <strain evidence="3">KCTC 42255</strain>
    </source>
</reference>
<organism evidence="2 3">
    <name type="scientific">Mesonia sediminis</name>
    <dbReference type="NCBI Taxonomy" id="1703946"/>
    <lineage>
        <taxon>Bacteria</taxon>
        <taxon>Pseudomonadati</taxon>
        <taxon>Bacteroidota</taxon>
        <taxon>Flavobacteriia</taxon>
        <taxon>Flavobacteriales</taxon>
        <taxon>Flavobacteriaceae</taxon>
        <taxon>Mesonia</taxon>
    </lineage>
</organism>
<protein>
    <submittedName>
        <fullName evidence="2">Monovalent cation/H(+) antiporter subunit G</fullName>
    </submittedName>
</protein>
<keyword evidence="1" id="KW-0812">Transmembrane</keyword>
<accession>A0ABW5SFE3</accession>
<gene>
    <name evidence="2" type="primary">mnhG</name>
    <name evidence="2" type="ORF">ACFSQ0_10200</name>
</gene>
<dbReference type="NCBIfam" id="NF009314">
    <property type="entry name" value="PRK12674.1-2"/>
    <property type="match status" value="1"/>
</dbReference>
<keyword evidence="1" id="KW-1133">Transmembrane helix</keyword>